<dbReference type="Pfam" id="PF00650">
    <property type="entry name" value="CRAL_TRIO"/>
    <property type="match status" value="1"/>
</dbReference>
<dbReference type="PROSITE" id="PS50191">
    <property type="entry name" value="CRAL_TRIO"/>
    <property type="match status" value="1"/>
</dbReference>
<dbReference type="InterPro" id="IPR036273">
    <property type="entry name" value="CRAL/TRIO_N_dom_sf"/>
</dbReference>
<dbReference type="KEGG" id="tut:107368379"/>
<dbReference type="Proteomes" id="UP000015104">
    <property type="component" value="Unassembled WGS sequence"/>
</dbReference>
<evidence type="ECO:0000313" key="3">
    <source>
        <dbReference type="Proteomes" id="UP000015104"/>
    </source>
</evidence>
<dbReference type="PANTHER" id="PTHR46384">
    <property type="entry name" value="MOTILE SPERM DOMAIN-CONTAINING PROTEIN 2"/>
    <property type="match status" value="1"/>
</dbReference>
<dbReference type="InterPro" id="IPR053012">
    <property type="entry name" value="ER-organelle_contact"/>
</dbReference>
<organism evidence="2 3">
    <name type="scientific">Tetranychus urticae</name>
    <name type="common">Two-spotted spider mite</name>
    <dbReference type="NCBI Taxonomy" id="32264"/>
    <lineage>
        <taxon>Eukaryota</taxon>
        <taxon>Metazoa</taxon>
        <taxon>Ecdysozoa</taxon>
        <taxon>Arthropoda</taxon>
        <taxon>Chelicerata</taxon>
        <taxon>Arachnida</taxon>
        <taxon>Acari</taxon>
        <taxon>Acariformes</taxon>
        <taxon>Trombidiformes</taxon>
        <taxon>Prostigmata</taxon>
        <taxon>Eleutherengona</taxon>
        <taxon>Raphignathae</taxon>
        <taxon>Tetranychoidea</taxon>
        <taxon>Tetranychidae</taxon>
        <taxon>Tetranychus</taxon>
    </lineage>
</organism>
<proteinExistence type="predicted"/>
<dbReference type="GO" id="GO:0012505">
    <property type="term" value="C:endomembrane system"/>
    <property type="evidence" value="ECO:0007669"/>
    <property type="project" value="TreeGrafter"/>
</dbReference>
<dbReference type="OMA" id="YTRKYPP"/>
<dbReference type="InterPro" id="IPR036865">
    <property type="entry name" value="CRAL-TRIO_dom_sf"/>
</dbReference>
<dbReference type="SUPFAM" id="SSF46938">
    <property type="entry name" value="CRAL/TRIO N-terminal domain"/>
    <property type="match status" value="1"/>
</dbReference>
<dbReference type="OrthoDB" id="75724at2759"/>
<dbReference type="AlphaFoldDB" id="T1KXH9"/>
<sequence>MNFLVNAAFHDGNPELIRPETEDDRHRFKVEELKQHFNLDIANRGNIYDSRDIKSLSNNDLGLTLFLESNEWKVDSAMESLRHHCIWRKENAILDLSFKDIPREIHSTGLFMAKGLDKSGHPLFFIQLSINPGPKELHPLIIKQFLWQCETMRNCVLKSGKRLAIIFDCRNAQVDIGLLKEILDIYTRKYPPSAEYIAFLDMSFGFKMILQVIKYFFPKYLWKKMIFIDRDTLYSMVTPQNRPEYLDGTATQLTDEQLNSCPTLDNYVKANTIDEKVYEKMRNHLSKYVSIC</sequence>
<dbReference type="eggNOG" id="KOG1471">
    <property type="taxonomic scope" value="Eukaryota"/>
</dbReference>
<protein>
    <recommendedName>
        <fullName evidence="1">CRAL-TRIO domain-containing protein</fullName>
    </recommendedName>
</protein>
<evidence type="ECO:0000259" key="1">
    <source>
        <dbReference type="PROSITE" id="PS50191"/>
    </source>
</evidence>
<accession>T1KXH9</accession>
<name>T1KXH9_TETUR</name>
<dbReference type="PANTHER" id="PTHR46384:SF1">
    <property type="entry name" value="MOTILE SPERM DOMAIN-CONTAINING PROTEIN 2"/>
    <property type="match status" value="1"/>
</dbReference>
<reference evidence="3" key="1">
    <citation type="submission" date="2011-08" db="EMBL/GenBank/DDBJ databases">
        <authorList>
            <person name="Rombauts S."/>
        </authorList>
    </citation>
    <scope>NUCLEOTIDE SEQUENCE</scope>
    <source>
        <strain evidence="3">London</strain>
    </source>
</reference>
<dbReference type="EMBL" id="CAEY01000695">
    <property type="status" value="NOT_ANNOTATED_CDS"/>
    <property type="molecule type" value="Genomic_DNA"/>
</dbReference>
<keyword evidence="3" id="KW-1185">Reference proteome</keyword>
<dbReference type="EnsemblMetazoa" id="tetur26g00230.1">
    <property type="protein sequence ID" value="tetur26g00230.1"/>
    <property type="gene ID" value="tetur26g00230"/>
</dbReference>
<evidence type="ECO:0000313" key="2">
    <source>
        <dbReference type="EnsemblMetazoa" id="tetur26g00230.1"/>
    </source>
</evidence>
<dbReference type="Gene3D" id="3.40.525.10">
    <property type="entry name" value="CRAL-TRIO lipid binding domain"/>
    <property type="match status" value="1"/>
</dbReference>
<dbReference type="GO" id="GO:0140284">
    <property type="term" value="C:endoplasmic reticulum-endosome membrane contact site"/>
    <property type="evidence" value="ECO:0007669"/>
    <property type="project" value="TreeGrafter"/>
</dbReference>
<dbReference type="InterPro" id="IPR001251">
    <property type="entry name" value="CRAL-TRIO_dom"/>
</dbReference>
<feature type="domain" description="CRAL-TRIO" evidence="1">
    <location>
        <begin position="98"/>
        <end position="254"/>
    </location>
</feature>
<dbReference type="HOGENOM" id="CLU_954174_0_0_1"/>
<dbReference type="CDD" id="cd00170">
    <property type="entry name" value="SEC14"/>
    <property type="match status" value="1"/>
</dbReference>
<dbReference type="SUPFAM" id="SSF52087">
    <property type="entry name" value="CRAL/TRIO domain"/>
    <property type="match status" value="1"/>
</dbReference>
<reference evidence="2" key="2">
    <citation type="submission" date="2015-06" db="UniProtKB">
        <authorList>
            <consortium name="EnsemblMetazoa"/>
        </authorList>
    </citation>
    <scope>IDENTIFICATION</scope>
</reference>
<gene>
    <name evidence="2" type="primary">107368379</name>
</gene>